<dbReference type="CDD" id="cd01454">
    <property type="entry name" value="vWA_norD_type"/>
    <property type="match status" value="1"/>
</dbReference>
<dbReference type="SMART" id="SM00327">
    <property type="entry name" value="VWA"/>
    <property type="match status" value="1"/>
</dbReference>
<sequence>MSEKNARLPVSLHLTTSVSPVDREGGESLNKPTDNPADPFKKALANATKVMADDSELTISYSVDPSGLSGEAMRLPQVSRRMSREEVLLARGTADALALRHKFHDAGTHARYAPPGDMARDLYEAMETARCEAVGARDMPGTATNIDAKIAQDANRLGFERITSTADAPLPAAAGYLIRHLATGRDMPAGAQNVMNLWRGFIEEQAGGTLGALQDTLADQTAFAKFARRIIEDLGYGDQLGDDPDSMDDDQQDEAEETGEEQEEPDSTGQDDSQETEAEADPERSQDEQQDAAQAQVSMEDMADEEMQDETELPEGEAPLEPPAPAPISDADPHYTVYNTAFDEEIRAEDLADPVELERLRAYLDQQLEPLKGAVSRLANKLQRRLQAQQSRSWEFDREEGILDAGRLARVVANPTTPLSFKVEKDTEFRDTMVTLLLDNSGSMRGRPISIAAICADVLARTLERCSVKVEILGFTTRAWKGGQSREKWLAEGRPQLPGRLNDLRHIVYKSADAPMRRTRDNLGLMMKEGLLKENIDGEALEWAHRRMIQRKEARKILMVISDGAPVDDSTLSVNPANYLEKHLRDVIAMVERRKQVELLAIGIGHDVTRYYQRAVTITDADQLAGAMTEQLAALFDSDPRARARVMGIRRAG</sequence>
<feature type="compositionally biased region" description="Acidic residues" evidence="2">
    <location>
        <begin position="240"/>
        <end position="266"/>
    </location>
</feature>
<dbReference type="Proteomes" id="UP000030021">
    <property type="component" value="Unassembled WGS sequence"/>
</dbReference>
<feature type="compositionally biased region" description="Acidic residues" evidence="2">
    <location>
        <begin position="301"/>
        <end position="315"/>
    </location>
</feature>
<dbReference type="InterPro" id="IPR025861">
    <property type="entry name" value="CobT_VWA_dom"/>
</dbReference>
<proteinExistence type="predicted"/>
<gene>
    <name evidence="4" type="ORF">rosmuc_02922</name>
</gene>
<protein>
    <recommendedName>
        <fullName evidence="1">Cobaltochelatase subunit CobT</fullName>
        <ecNumber evidence="1">6.6.1.2</ecNumber>
    </recommendedName>
</protein>
<evidence type="ECO:0000259" key="3">
    <source>
        <dbReference type="PROSITE" id="PS50234"/>
    </source>
</evidence>
<dbReference type="InterPro" id="IPR002035">
    <property type="entry name" value="VWF_A"/>
</dbReference>
<dbReference type="PANTHER" id="PTHR41248:SF1">
    <property type="entry name" value="NORD PROTEIN"/>
    <property type="match status" value="1"/>
</dbReference>
<comment type="caution">
    <text evidence="4">The sequence shown here is derived from an EMBL/GenBank/DDBJ whole genome shotgun (WGS) entry which is preliminary data.</text>
</comment>
<dbReference type="eggNOG" id="COG4547">
    <property type="taxonomic scope" value="Bacteria"/>
</dbReference>
<dbReference type="Gene3D" id="3.40.50.410">
    <property type="entry name" value="von Willebrand factor, type A domain"/>
    <property type="match status" value="1"/>
</dbReference>
<organism evidence="4 5">
    <name type="scientific">Roseovarius mucosus DSM 17069</name>
    <dbReference type="NCBI Taxonomy" id="1288298"/>
    <lineage>
        <taxon>Bacteria</taxon>
        <taxon>Pseudomonadati</taxon>
        <taxon>Pseudomonadota</taxon>
        <taxon>Alphaproteobacteria</taxon>
        <taxon>Rhodobacterales</taxon>
        <taxon>Roseobacteraceae</taxon>
        <taxon>Roseovarius</taxon>
    </lineage>
</organism>
<accession>A0A0A0HIX0</accession>
<feature type="domain" description="VWFA" evidence="3">
    <location>
        <begin position="433"/>
        <end position="636"/>
    </location>
</feature>
<dbReference type="HOGENOM" id="CLU_031624_0_0_5"/>
<feature type="region of interest" description="Disordered" evidence="2">
    <location>
        <begin position="1"/>
        <end position="38"/>
    </location>
</feature>
<dbReference type="SUPFAM" id="SSF53300">
    <property type="entry name" value="vWA-like"/>
    <property type="match status" value="1"/>
</dbReference>
<dbReference type="NCBIfam" id="TIGR01651">
    <property type="entry name" value="CobT"/>
    <property type="match status" value="1"/>
</dbReference>
<dbReference type="InterPro" id="IPR051928">
    <property type="entry name" value="NorD/CobT"/>
</dbReference>
<feature type="region of interest" description="Disordered" evidence="2">
    <location>
        <begin position="235"/>
        <end position="334"/>
    </location>
</feature>
<reference evidence="4 5" key="1">
    <citation type="submission" date="2013-01" db="EMBL/GenBank/DDBJ databases">
        <authorList>
            <person name="Fiebig A."/>
            <person name="Goeker M."/>
            <person name="Klenk H.-P.P."/>
        </authorList>
    </citation>
    <scope>NUCLEOTIDE SEQUENCE [LARGE SCALE GENOMIC DNA]</scope>
    <source>
        <strain evidence="4 5">DSM 17069</strain>
    </source>
</reference>
<dbReference type="STRING" id="215743.ROSMUCSMR3_03471"/>
<feature type="compositionally biased region" description="Low complexity" evidence="2">
    <location>
        <begin position="291"/>
        <end position="300"/>
    </location>
</feature>
<evidence type="ECO:0000256" key="2">
    <source>
        <dbReference type="SAM" id="MobiDB-lite"/>
    </source>
</evidence>
<dbReference type="PROSITE" id="PS50234">
    <property type="entry name" value="VWFA"/>
    <property type="match status" value="1"/>
</dbReference>
<dbReference type="InterPro" id="IPR036465">
    <property type="entry name" value="vWFA_dom_sf"/>
</dbReference>
<name>A0A0A0HIX0_9RHOB</name>
<evidence type="ECO:0000256" key="1">
    <source>
        <dbReference type="NCBIfam" id="TIGR01651"/>
    </source>
</evidence>
<dbReference type="PATRIC" id="fig|1288298.3.peg.2937"/>
<evidence type="ECO:0000313" key="4">
    <source>
        <dbReference type="EMBL" id="KGM86629.1"/>
    </source>
</evidence>
<dbReference type="Pfam" id="PF11775">
    <property type="entry name" value="CobT_C"/>
    <property type="match status" value="1"/>
</dbReference>
<dbReference type="EMBL" id="AONH01000016">
    <property type="protein sequence ID" value="KGM86629.1"/>
    <property type="molecule type" value="Genomic_DNA"/>
</dbReference>
<dbReference type="InterPro" id="IPR006538">
    <property type="entry name" value="CobT"/>
</dbReference>
<keyword evidence="4" id="KW-0436">Ligase</keyword>
<dbReference type="PANTHER" id="PTHR41248">
    <property type="entry name" value="NORD PROTEIN"/>
    <property type="match status" value="1"/>
</dbReference>
<dbReference type="Pfam" id="PF06213">
    <property type="entry name" value="CobT"/>
    <property type="match status" value="1"/>
</dbReference>
<evidence type="ECO:0000313" key="5">
    <source>
        <dbReference type="Proteomes" id="UP000030021"/>
    </source>
</evidence>
<dbReference type="GO" id="GO:0009236">
    <property type="term" value="P:cobalamin biosynthetic process"/>
    <property type="evidence" value="ECO:0007669"/>
    <property type="project" value="UniProtKB-UniRule"/>
</dbReference>
<dbReference type="PIRSF" id="PIRSF031715">
    <property type="entry name" value="Cob_chel_CobT"/>
    <property type="match status" value="1"/>
</dbReference>
<dbReference type="GO" id="GO:0051116">
    <property type="term" value="F:cobaltochelatase activity"/>
    <property type="evidence" value="ECO:0007669"/>
    <property type="project" value="UniProtKB-UniRule"/>
</dbReference>
<dbReference type="AlphaFoldDB" id="A0A0A0HIX0"/>
<dbReference type="EC" id="6.6.1.2" evidence="1"/>